<dbReference type="PROSITE" id="PS00723">
    <property type="entry name" value="POLYPRENYL_SYNTHASE_1"/>
    <property type="match status" value="1"/>
</dbReference>
<protein>
    <submittedName>
        <fullName evidence="8">Polyprenyl synthetase family protein</fullName>
    </submittedName>
</protein>
<evidence type="ECO:0000256" key="3">
    <source>
        <dbReference type="ARBA" id="ARBA00022679"/>
    </source>
</evidence>
<evidence type="ECO:0000256" key="4">
    <source>
        <dbReference type="ARBA" id="ARBA00022723"/>
    </source>
</evidence>
<comment type="similarity">
    <text evidence="2 7">Belongs to the FPP/GGPP synthase family.</text>
</comment>
<dbReference type="SFLD" id="SFLDS00005">
    <property type="entry name" value="Isoprenoid_Synthase_Type_I"/>
    <property type="match status" value="1"/>
</dbReference>
<dbReference type="SFLD" id="SFLDG01017">
    <property type="entry name" value="Polyprenyl_Transferase_Like"/>
    <property type="match status" value="1"/>
</dbReference>
<evidence type="ECO:0000256" key="7">
    <source>
        <dbReference type="RuleBase" id="RU004466"/>
    </source>
</evidence>
<dbReference type="EMBL" id="RXFM01000021">
    <property type="protein sequence ID" value="RST69804.1"/>
    <property type="molecule type" value="Genomic_DNA"/>
</dbReference>
<evidence type="ECO:0000313" key="9">
    <source>
        <dbReference type="Proteomes" id="UP000279470"/>
    </source>
</evidence>
<name>A0A429XSB4_9RICK</name>
<evidence type="ECO:0000256" key="6">
    <source>
        <dbReference type="ARBA" id="ARBA00023229"/>
    </source>
</evidence>
<dbReference type="GO" id="GO:0046872">
    <property type="term" value="F:metal ion binding"/>
    <property type="evidence" value="ECO:0007669"/>
    <property type="project" value="UniProtKB-KW"/>
</dbReference>
<keyword evidence="3 7" id="KW-0808">Transferase</keyword>
<evidence type="ECO:0000256" key="5">
    <source>
        <dbReference type="ARBA" id="ARBA00022842"/>
    </source>
</evidence>
<dbReference type="GO" id="GO:0004659">
    <property type="term" value="F:prenyltransferase activity"/>
    <property type="evidence" value="ECO:0007669"/>
    <property type="project" value="InterPro"/>
</dbReference>
<organism evidence="8 9">
    <name type="scientific">Candidatus Aquarickettsia rohweri</name>
    <dbReference type="NCBI Taxonomy" id="2602574"/>
    <lineage>
        <taxon>Bacteria</taxon>
        <taxon>Pseudomonadati</taxon>
        <taxon>Pseudomonadota</taxon>
        <taxon>Alphaproteobacteria</taxon>
        <taxon>Rickettsiales</taxon>
        <taxon>Candidatus Midichloriaceae</taxon>
        <taxon>Candidatus Aquarickettsia</taxon>
    </lineage>
</organism>
<dbReference type="FunFam" id="1.10.600.10:FF:000001">
    <property type="entry name" value="Geranylgeranyl diphosphate synthase"/>
    <property type="match status" value="1"/>
</dbReference>
<dbReference type="InterPro" id="IPR000092">
    <property type="entry name" value="Polyprenyl_synt"/>
</dbReference>
<comment type="caution">
    <text evidence="8">The sequence shown here is derived from an EMBL/GenBank/DDBJ whole genome shotgun (WGS) entry which is preliminary data.</text>
</comment>
<dbReference type="Gene3D" id="1.10.600.10">
    <property type="entry name" value="Farnesyl Diphosphate Synthase"/>
    <property type="match status" value="1"/>
</dbReference>
<keyword evidence="5" id="KW-0460">Magnesium</keyword>
<dbReference type="CDD" id="cd00685">
    <property type="entry name" value="Trans_IPPS_HT"/>
    <property type="match status" value="1"/>
</dbReference>
<dbReference type="PANTHER" id="PTHR43281:SF1">
    <property type="entry name" value="FARNESYL DIPHOSPHATE SYNTHASE"/>
    <property type="match status" value="1"/>
</dbReference>
<dbReference type="PROSITE" id="PS00444">
    <property type="entry name" value="POLYPRENYL_SYNTHASE_2"/>
    <property type="match status" value="1"/>
</dbReference>
<evidence type="ECO:0000256" key="1">
    <source>
        <dbReference type="ARBA" id="ARBA00001946"/>
    </source>
</evidence>
<dbReference type="Pfam" id="PF00348">
    <property type="entry name" value="polyprenyl_synt"/>
    <property type="match status" value="1"/>
</dbReference>
<dbReference type="SUPFAM" id="SSF48576">
    <property type="entry name" value="Terpenoid synthases"/>
    <property type="match status" value="1"/>
</dbReference>
<evidence type="ECO:0000313" key="8">
    <source>
        <dbReference type="EMBL" id="RST69804.1"/>
    </source>
</evidence>
<keyword evidence="4" id="KW-0479">Metal-binding</keyword>
<proteinExistence type="inferred from homology"/>
<dbReference type="Proteomes" id="UP000279470">
    <property type="component" value="Unassembled WGS sequence"/>
</dbReference>
<sequence length="277" mass="31734">MIKKKINDDLSIEQNIKICSDITQSKISELLDYNKENIIVDAMRYMLLSNGKMIRPFLVFATNSIFSKNIPNYIVDLAAAIEMIHTYTLIHDDLPAMDNDDFRRGQLSCHKKFQESTAILTGDSLLTFAFELISNLDNNLNPKLQLIIINELSKLIGYKGLILGQILDLNMKKDTYDEISLERLRKLKTANLFIASCKCSAILNNANEKEIEILCSFAEKLGLAYQIKDDIDDNEKFKGNNSLIDIINEALKCLDFFDTKALLLRNFTEYLFMSYIK</sequence>
<dbReference type="PANTHER" id="PTHR43281">
    <property type="entry name" value="FARNESYL DIPHOSPHATE SYNTHASE"/>
    <property type="match status" value="1"/>
</dbReference>
<dbReference type="RefSeq" id="WP_126044534.1">
    <property type="nucleotide sequence ID" value="NZ_RXFM01000021.1"/>
</dbReference>
<keyword evidence="9" id="KW-1185">Reference proteome</keyword>
<accession>A0A429XSB4</accession>
<evidence type="ECO:0000256" key="2">
    <source>
        <dbReference type="ARBA" id="ARBA00006706"/>
    </source>
</evidence>
<dbReference type="InterPro" id="IPR008949">
    <property type="entry name" value="Isoprenoid_synthase_dom_sf"/>
</dbReference>
<dbReference type="AlphaFoldDB" id="A0A429XSB4"/>
<dbReference type="GO" id="GO:0016114">
    <property type="term" value="P:terpenoid biosynthetic process"/>
    <property type="evidence" value="ECO:0007669"/>
    <property type="project" value="UniProtKB-ARBA"/>
</dbReference>
<reference evidence="9" key="1">
    <citation type="submission" date="2018-11" db="EMBL/GenBank/DDBJ databases">
        <title>Phylogenetic, genomic, and biogeographic characterization of a novel and ubiquitous marine invertebrate-associated Rickettsiales parasite, Candidatus Marinoinvertebrata rohwerii, gen. nov., sp. nov.</title>
        <authorList>
            <person name="Klinges J.G."/>
            <person name="Rosales S.M."/>
            <person name="Mcminds R."/>
            <person name="Shaver E.C."/>
            <person name="Shantz A."/>
            <person name="Peters E.C."/>
            <person name="Burkepile D.E."/>
            <person name="Silliman B.R."/>
            <person name="Vega Thurber R.L."/>
        </authorList>
    </citation>
    <scope>NUCLEOTIDE SEQUENCE [LARGE SCALE GENOMIC DNA]</scope>
    <source>
        <strain evidence="9">a_cerv_44</strain>
    </source>
</reference>
<comment type="cofactor">
    <cofactor evidence="1">
        <name>Mg(2+)</name>
        <dbReference type="ChEBI" id="CHEBI:18420"/>
    </cofactor>
</comment>
<dbReference type="InterPro" id="IPR033749">
    <property type="entry name" value="Polyprenyl_synt_CS"/>
</dbReference>
<dbReference type="OrthoDB" id="9805316at2"/>
<keyword evidence="6" id="KW-0414">Isoprene biosynthesis</keyword>
<gene>
    <name evidence="8" type="ORF">EIC27_02270</name>
</gene>